<dbReference type="AlphaFoldDB" id="A0A512DF87"/>
<proteinExistence type="predicted"/>
<gene>
    <name evidence="4" type="ORF">CAE01nite_28620</name>
</gene>
<evidence type="ECO:0000259" key="2">
    <source>
        <dbReference type="Pfam" id="PF07905"/>
    </source>
</evidence>
<dbReference type="InterPro" id="IPR051448">
    <property type="entry name" value="CdaR-like_regulators"/>
</dbReference>
<dbReference type="InterPro" id="IPR025736">
    <property type="entry name" value="PucR_C-HTH_dom"/>
</dbReference>
<dbReference type="Gene3D" id="1.10.10.2840">
    <property type="entry name" value="PucR C-terminal helix-turn-helix domain"/>
    <property type="match status" value="1"/>
</dbReference>
<dbReference type="OrthoDB" id="8450798at2"/>
<dbReference type="RefSeq" id="WP_146905948.1">
    <property type="nucleotide sequence ID" value="NZ_BAAARM010000008.1"/>
</dbReference>
<dbReference type="InterPro" id="IPR012914">
    <property type="entry name" value="PucR_dom"/>
</dbReference>
<evidence type="ECO:0000313" key="4">
    <source>
        <dbReference type="EMBL" id="GEO35137.1"/>
    </source>
</evidence>
<feature type="compositionally biased region" description="Gly residues" evidence="1">
    <location>
        <begin position="546"/>
        <end position="558"/>
    </location>
</feature>
<keyword evidence="5" id="KW-1185">Reference proteome</keyword>
<dbReference type="EMBL" id="BJYY01000018">
    <property type="protein sequence ID" value="GEO35137.1"/>
    <property type="molecule type" value="Genomic_DNA"/>
</dbReference>
<feature type="region of interest" description="Disordered" evidence="1">
    <location>
        <begin position="533"/>
        <end position="558"/>
    </location>
</feature>
<protein>
    <submittedName>
        <fullName evidence="4">Fis family transcriptional regulator</fullName>
    </submittedName>
</protein>
<evidence type="ECO:0000313" key="5">
    <source>
        <dbReference type="Proteomes" id="UP000321181"/>
    </source>
</evidence>
<reference evidence="4 5" key="1">
    <citation type="submission" date="2019-07" db="EMBL/GenBank/DDBJ databases">
        <title>Whole genome shotgun sequence of Cellulomonas aerilata NBRC 106308.</title>
        <authorList>
            <person name="Hosoyama A."/>
            <person name="Uohara A."/>
            <person name="Ohji S."/>
            <person name="Ichikawa N."/>
        </authorList>
    </citation>
    <scope>NUCLEOTIDE SEQUENCE [LARGE SCALE GENOMIC DNA]</scope>
    <source>
        <strain evidence="4 5">NBRC 106308</strain>
    </source>
</reference>
<dbReference type="InterPro" id="IPR042070">
    <property type="entry name" value="PucR_C-HTH_sf"/>
</dbReference>
<feature type="domain" description="Purine catabolism PurC-like" evidence="2">
    <location>
        <begin position="7"/>
        <end position="120"/>
    </location>
</feature>
<dbReference type="Proteomes" id="UP000321181">
    <property type="component" value="Unassembled WGS sequence"/>
</dbReference>
<sequence length="558" mass="57538">MVTVRDVLALPALGLLGVAVPAPARPVRWVATSELDDPSPFLEGGEVLLTTGLGTWSWDSEWVAYVARLVAVGVAALGLGTGLTHPRVPPALERACRDHGLNLLEIPRRTTFVAVSRLTVRLLQEREQAAARRAAGMQRELTEVAARDRGPAAVVRELAGQLEGGAALLPADGSAAGVDGAEGTGSAGAVWAGTPPPAGVDLVAEVARLRRRGSRASASLDVDGHTCVVQPVGLDARPETYLAVWTSDGLDGGRRGALTTAVALLGLTARRAADHRQTARRLRARALELLVTGDPRTAGLLVGAADDRPVPEPLPPRIRVAEVVGTPEELDDALAALEAGPDGPVLLTGLVGLSGLGGAGRLAGPQDPGAADSARGTLRLADSGPRAERAAQRLAARGLRVGVGAAVGTDAGARTAATARYALGQTTATTPFVRWDDLVDDGVLGLLGDDAAAAYSASFLAPLEGRPDLEATLRSFLRHHGSRGRTAEELAVHRNTVRHRIDEIEAALGRSLDDPRTRVDAWVALQAGAARRLDGVLGDPPPGPGPHRGAGGRGTGPE</sequence>
<comment type="caution">
    <text evidence="4">The sequence shown here is derived from an EMBL/GenBank/DDBJ whole genome shotgun (WGS) entry which is preliminary data.</text>
</comment>
<dbReference type="Pfam" id="PF07905">
    <property type="entry name" value="PucR"/>
    <property type="match status" value="1"/>
</dbReference>
<feature type="domain" description="PucR C-terminal helix-turn-helix" evidence="3">
    <location>
        <begin position="471"/>
        <end position="527"/>
    </location>
</feature>
<dbReference type="PANTHER" id="PTHR33744">
    <property type="entry name" value="CARBOHYDRATE DIACID REGULATOR"/>
    <property type="match status" value="1"/>
</dbReference>
<evidence type="ECO:0000259" key="3">
    <source>
        <dbReference type="Pfam" id="PF13556"/>
    </source>
</evidence>
<name>A0A512DF87_9CELL</name>
<dbReference type="PANTHER" id="PTHR33744:SF1">
    <property type="entry name" value="DNA-BINDING TRANSCRIPTIONAL ACTIVATOR ADER"/>
    <property type="match status" value="1"/>
</dbReference>
<organism evidence="4 5">
    <name type="scientific">Cellulomonas aerilata</name>
    <dbReference type="NCBI Taxonomy" id="515326"/>
    <lineage>
        <taxon>Bacteria</taxon>
        <taxon>Bacillati</taxon>
        <taxon>Actinomycetota</taxon>
        <taxon>Actinomycetes</taxon>
        <taxon>Micrococcales</taxon>
        <taxon>Cellulomonadaceae</taxon>
        <taxon>Cellulomonas</taxon>
    </lineage>
</organism>
<accession>A0A512DF87</accession>
<evidence type="ECO:0000256" key="1">
    <source>
        <dbReference type="SAM" id="MobiDB-lite"/>
    </source>
</evidence>
<dbReference type="Pfam" id="PF13556">
    <property type="entry name" value="HTH_30"/>
    <property type="match status" value="1"/>
</dbReference>